<keyword evidence="3" id="KW-1185">Reference proteome</keyword>
<feature type="transmembrane region" description="Helical" evidence="1">
    <location>
        <begin position="407"/>
        <end position="428"/>
    </location>
</feature>
<dbReference type="Proteomes" id="UP001281410">
    <property type="component" value="Unassembled WGS sequence"/>
</dbReference>
<keyword evidence="1" id="KW-1133">Transmembrane helix</keyword>
<dbReference type="PANTHER" id="PTHR33710:SF64">
    <property type="entry name" value="ENDONUCLEASE_EXONUCLEASE_PHOSPHATASE DOMAIN-CONTAINING PROTEIN"/>
    <property type="match status" value="1"/>
</dbReference>
<accession>A0AAE0ACU7</accession>
<dbReference type="EMBL" id="JANJYJ010000005">
    <property type="protein sequence ID" value="KAK3211601.1"/>
    <property type="molecule type" value="Genomic_DNA"/>
</dbReference>
<dbReference type="AlphaFoldDB" id="A0AAE0ACU7"/>
<evidence type="ECO:0000256" key="1">
    <source>
        <dbReference type="SAM" id="Phobius"/>
    </source>
</evidence>
<keyword evidence="1" id="KW-0472">Membrane</keyword>
<feature type="transmembrane region" description="Helical" evidence="1">
    <location>
        <begin position="108"/>
        <end position="125"/>
    </location>
</feature>
<feature type="transmembrane region" description="Helical" evidence="1">
    <location>
        <begin position="374"/>
        <end position="395"/>
    </location>
</feature>
<evidence type="ECO:0000313" key="2">
    <source>
        <dbReference type="EMBL" id="KAK3211601.1"/>
    </source>
</evidence>
<organism evidence="2 3">
    <name type="scientific">Dipteronia sinensis</name>
    <dbReference type="NCBI Taxonomy" id="43782"/>
    <lineage>
        <taxon>Eukaryota</taxon>
        <taxon>Viridiplantae</taxon>
        <taxon>Streptophyta</taxon>
        <taxon>Embryophyta</taxon>
        <taxon>Tracheophyta</taxon>
        <taxon>Spermatophyta</taxon>
        <taxon>Magnoliopsida</taxon>
        <taxon>eudicotyledons</taxon>
        <taxon>Gunneridae</taxon>
        <taxon>Pentapetalae</taxon>
        <taxon>rosids</taxon>
        <taxon>malvids</taxon>
        <taxon>Sapindales</taxon>
        <taxon>Sapindaceae</taxon>
        <taxon>Hippocastanoideae</taxon>
        <taxon>Acereae</taxon>
        <taxon>Dipteronia</taxon>
    </lineage>
</organism>
<dbReference type="PANTHER" id="PTHR33710">
    <property type="entry name" value="BNAC02G09200D PROTEIN"/>
    <property type="match status" value="1"/>
</dbReference>
<evidence type="ECO:0000313" key="3">
    <source>
        <dbReference type="Proteomes" id="UP001281410"/>
    </source>
</evidence>
<gene>
    <name evidence="2" type="ORF">Dsin_016307</name>
</gene>
<reference evidence="2" key="1">
    <citation type="journal article" date="2023" name="Plant J.">
        <title>Genome sequences and population genomics provide insights into the demographic history, inbreeding, and mutation load of two 'living fossil' tree species of Dipteronia.</title>
        <authorList>
            <person name="Feng Y."/>
            <person name="Comes H.P."/>
            <person name="Chen J."/>
            <person name="Zhu S."/>
            <person name="Lu R."/>
            <person name="Zhang X."/>
            <person name="Li P."/>
            <person name="Qiu J."/>
            <person name="Olsen K.M."/>
            <person name="Qiu Y."/>
        </authorList>
    </citation>
    <scope>NUCLEOTIDE SEQUENCE</scope>
    <source>
        <strain evidence="2">NBL</strain>
    </source>
</reference>
<keyword evidence="1" id="KW-0812">Transmembrane</keyword>
<protein>
    <submittedName>
        <fullName evidence="2">Uncharacterized protein</fullName>
    </submittedName>
</protein>
<proteinExistence type="predicted"/>
<sequence length="449" mass="50095">MMLMTYWPHQIIDVVNLTSISVDSIVDAMTDPVVAHMSPLIDPPMAELQTSHTIEGEVSSNTDNEGTESDFKHPTALATIGIHGRVSWTDQIEDSETSIRFLELMKPLVISLLLLVMSFWFALAVCDLVDIETKWAFYTHIGRGRHNMVLSRLDRAVCSPSFLDAWSHISFVILTRLHSNHHPLLVSYYAGVSSGPRPFREWYVSFCSKLKAFTGGFKEVELGDWFRFETDALADLDKILGQPELPSYNEVRVTVFNIDPLSAPGPDDFLSRFYCHCWDIVGSDVVLPVSGFFRTSLVFLGMDSNFMVLILKLSIALTVDQFCPIALGNFLFKIISKGLGILEVIWCPPPPGCLKVNTDEAAFGSLSLVSCAEVFVLIEALLRTALLFLLSPVLLLRLSWRMPYMQLIMLGPLVGVSCGWKVILLMWWPSFVIGLVRFLGVGVQLGIGV</sequence>
<name>A0AAE0ACU7_9ROSI</name>
<comment type="caution">
    <text evidence="2">The sequence shown here is derived from an EMBL/GenBank/DDBJ whole genome shotgun (WGS) entry which is preliminary data.</text>
</comment>